<sequence length="198" mass="21432">MSQYQNQYGAQSGMTDEYGNPVKQVDQFGNPVSAGGFAGEARRQHLGTTAGVTGQGHRHGQQQRGVDQTTGYRTHTGGVGRYGTKAEYGSSNTGSGYGTGTGYGGSGSNGYVREEHQGDKKRVMDKIKDKIPGTEQSRTNTHGTGYRSTVQGYVREQLRVHHGDELRVDHGDELHGEKQGIMYKIKDKLPRTGACNGH</sequence>
<name>M4QK12_MACUN</name>
<dbReference type="GO" id="GO:0009414">
    <property type="term" value="P:response to water deprivation"/>
    <property type="evidence" value="ECO:0007669"/>
    <property type="project" value="TreeGrafter"/>
</dbReference>
<dbReference type="GO" id="GO:0009631">
    <property type="term" value="P:cold acclimation"/>
    <property type="evidence" value="ECO:0007669"/>
    <property type="project" value="TreeGrafter"/>
</dbReference>
<dbReference type="AlphaFoldDB" id="M4QK12"/>
<protein>
    <submittedName>
        <fullName evidence="3">Dehydrin-3</fullName>
    </submittedName>
</protein>
<dbReference type="PANTHER" id="PTHR33346:SF42">
    <property type="entry name" value="DEHYDRIN XERO 1"/>
    <property type="match status" value="1"/>
</dbReference>
<dbReference type="InterPro" id="IPR000167">
    <property type="entry name" value="Dehydrin"/>
</dbReference>
<dbReference type="Pfam" id="PF00257">
    <property type="entry name" value="Dehydrin"/>
    <property type="match status" value="1"/>
</dbReference>
<feature type="compositionally biased region" description="Polar residues" evidence="2">
    <location>
        <begin position="1"/>
        <end position="14"/>
    </location>
</feature>
<dbReference type="GO" id="GO:0009737">
    <property type="term" value="P:response to abscisic acid"/>
    <property type="evidence" value="ECO:0007669"/>
    <property type="project" value="TreeGrafter"/>
</dbReference>
<evidence type="ECO:0000256" key="2">
    <source>
        <dbReference type="SAM" id="MobiDB-lite"/>
    </source>
</evidence>
<feature type="region of interest" description="Disordered" evidence="2">
    <location>
        <begin position="50"/>
        <end position="87"/>
    </location>
</feature>
<reference evidence="3" key="1">
    <citation type="submission" date="2013-02" db="EMBL/GenBank/DDBJ databases">
        <title>Molecular cloning and characterization of differentially expressed stress responsive dehydrin genes from horsegram.</title>
        <authorList>
            <person name="Ramya M."/>
            <person name="Sudhakar C."/>
        </authorList>
    </citation>
    <scope>NUCLEOTIDE SEQUENCE</scope>
    <source>
        <tissue evidence="3">Leaf</tissue>
    </source>
</reference>
<dbReference type="EMBL" id="KC589297">
    <property type="protein sequence ID" value="AGH20615.1"/>
    <property type="molecule type" value="mRNA"/>
</dbReference>
<feature type="region of interest" description="Disordered" evidence="2">
    <location>
        <begin position="1"/>
        <end position="37"/>
    </location>
</feature>
<evidence type="ECO:0000256" key="1">
    <source>
        <dbReference type="ARBA" id="ARBA00008403"/>
    </source>
</evidence>
<comment type="similarity">
    <text evidence="1">Belongs to the plant dehydrin family.</text>
</comment>
<dbReference type="GO" id="GO:0005829">
    <property type="term" value="C:cytosol"/>
    <property type="evidence" value="ECO:0007669"/>
    <property type="project" value="TreeGrafter"/>
</dbReference>
<accession>M4QK12</accession>
<evidence type="ECO:0000313" key="3">
    <source>
        <dbReference type="EMBL" id="AGH20615.1"/>
    </source>
</evidence>
<dbReference type="PANTHER" id="PTHR33346">
    <property type="entry name" value="DEHYDRIN XERO 2-RELATED"/>
    <property type="match status" value="1"/>
</dbReference>
<proteinExistence type="evidence at transcript level"/>
<organism evidence="3">
    <name type="scientific">Macrotyloma uniflorum</name>
    <name type="common">Horse gram</name>
    <name type="synonym">Dolichos uniflorus</name>
    <dbReference type="NCBI Taxonomy" id="271171"/>
    <lineage>
        <taxon>Eukaryota</taxon>
        <taxon>Viridiplantae</taxon>
        <taxon>Streptophyta</taxon>
        <taxon>Embryophyta</taxon>
        <taxon>Tracheophyta</taxon>
        <taxon>Spermatophyta</taxon>
        <taxon>Magnoliopsida</taxon>
        <taxon>eudicotyledons</taxon>
        <taxon>Gunneridae</taxon>
        <taxon>Pentapetalae</taxon>
        <taxon>rosids</taxon>
        <taxon>fabids</taxon>
        <taxon>Fabales</taxon>
        <taxon>Fabaceae</taxon>
        <taxon>Papilionoideae</taxon>
        <taxon>50 kb inversion clade</taxon>
        <taxon>NPAAA clade</taxon>
        <taxon>indigoferoid/millettioid clade</taxon>
        <taxon>Phaseoleae</taxon>
        <taxon>Macrotyloma</taxon>
    </lineage>
</organism>